<protein>
    <submittedName>
        <fullName evidence="2">Glutathione S-transferase</fullName>
    </submittedName>
</protein>
<sequence>MSPKIKFVYFDGRGIAEPARLILHYANIDFEDFRISDEQWEEMKTKTKTGKVPYLEFDGHTIVESCAIFRFLARKYGLAGKDEYEQALVDGIADIQKDFYASVMPWLYAKAGFIPGNVDELKKPHFYDNVEKYIPIFQNFLKESKSGFLAPSGLTWADFCVSEYLFTLVRQESTILDKFPEVKEYLKRIKEVPQLKEYYSTRKNRFLETVEDS</sequence>
<accession>A0AC35G0H7</accession>
<dbReference type="WBParaSite" id="PS1159_v2.g22777.t1">
    <property type="protein sequence ID" value="PS1159_v2.g22777.t1"/>
    <property type="gene ID" value="PS1159_v2.g22777"/>
</dbReference>
<organism evidence="1 2">
    <name type="scientific">Panagrolaimus sp. PS1159</name>
    <dbReference type="NCBI Taxonomy" id="55785"/>
    <lineage>
        <taxon>Eukaryota</taxon>
        <taxon>Metazoa</taxon>
        <taxon>Ecdysozoa</taxon>
        <taxon>Nematoda</taxon>
        <taxon>Chromadorea</taxon>
        <taxon>Rhabditida</taxon>
        <taxon>Tylenchina</taxon>
        <taxon>Panagrolaimomorpha</taxon>
        <taxon>Panagrolaimoidea</taxon>
        <taxon>Panagrolaimidae</taxon>
        <taxon>Panagrolaimus</taxon>
    </lineage>
</organism>
<evidence type="ECO:0000313" key="1">
    <source>
        <dbReference type="Proteomes" id="UP000887580"/>
    </source>
</evidence>
<evidence type="ECO:0000313" key="2">
    <source>
        <dbReference type="WBParaSite" id="PS1159_v2.g22777.t1"/>
    </source>
</evidence>
<name>A0AC35G0H7_9BILA</name>
<dbReference type="Proteomes" id="UP000887580">
    <property type="component" value="Unplaced"/>
</dbReference>
<proteinExistence type="predicted"/>
<reference evidence="2" key="1">
    <citation type="submission" date="2022-11" db="UniProtKB">
        <authorList>
            <consortium name="WormBaseParasite"/>
        </authorList>
    </citation>
    <scope>IDENTIFICATION</scope>
</reference>